<evidence type="ECO:0000256" key="1">
    <source>
        <dbReference type="ARBA" id="ARBA00001936"/>
    </source>
</evidence>
<dbReference type="EMBL" id="OZ075118">
    <property type="protein sequence ID" value="CAL5092214.1"/>
    <property type="molecule type" value="Genomic_DNA"/>
</dbReference>
<dbReference type="SUPFAM" id="SSF48239">
    <property type="entry name" value="Terpenoid cyclases/Protein prenyltransferases"/>
    <property type="match status" value="1"/>
</dbReference>
<dbReference type="InterPro" id="IPR005630">
    <property type="entry name" value="Terpene_synthase_metal-bd"/>
</dbReference>
<dbReference type="Gene3D" id="1.50.10.130">
    <property type="entry name" value="Terpene synthase, N-terminal domain"/>
    <property type="match status" value="1"/>
</dbReference>
<keyword evidence="7" id="KW-1185">Reference proteome</keyword>
<dbReference type="SUPFAM" id="SSF48576">
    <property type="entry name" value="Terpenoid synthases"/>
    <property type="match status" value="1"/>
</dbReference>
<dbReference type="CDD" id="cd00684">
    <property type="entry name" value="Terpene_cyclase_plant_C1"/>
    <property type="match status" value="1"/>
</dbReference>
<dbReference type="SFLD" id="SFLDS00005">
    <property type="entry name" value="Isoprenoid_Synthase_Type_I"/>
    <property type="match status" value="1"/>
</dbReference>
<dbReference type="InterPro" id="IPR001906">
    <property type="entry name" value="Terpene_synth_N"/>
</dbReference>
<feature type="domain" description="Terpene synthase N-terminal" evidence="4">
    <location>
        <begin position="67"/>
        <end position="222"/>
    </location>
</feature>
<comment type="cofactor">
    <cofactor evidence="1">
        <name>Mn(2+)</name>
        <dbReference type="ChEBI" id="CHEBI:29035"/>
    </cofactor>
</comment>
<dbReference type="GO" id="GO:0046872">
    <property type="term" value="F:metal ion binding"/>
    <property type="evidence" value="ECO:0007669"/>
    <property type="project" value="UniProtKB-KW"/>
</dbReference>
<sequence length="588" mass="64956">MALAAGVVVVCSGDFQQQAVEPSSSLQRRSANYEPTTWDYDAICSRSFDSSSERVSDFNQLPMVASDNNAAMLTLKERVVERLLLKEEVTTTATASSRLRMIHQLQSLGIAYHFEQEIKAILLSMHRDAAKASNNKHDVLDLHSAALLFRMLREQGIPASTGDLLLAMTSASSREDDDHKANSDGLLALYEASFLAFPGETELEEARALAVQRLHDGHLQQQLPLHWRAPRLQAMWTLQKQIIAGDDDGETMIDPAILQLARVDFNQVQTLHQRELAEATRWWKETGLGEKLAFARERVVECFFCAACIAPEPHLADCREVLAKAGSLIVHLDDIYDVYGTPHELQAFTDAIGGWEHGSTGGDTALPEYMKAMYAAIQETSTVAAERVLHNHACHVLPLYKKAWHDLCKAFLVEARWHQQGYTPSFREYLANGWVTSTGPLLLLHALPAAAGASVLRAGGAPPRLLELSSTIFRLRNDCVSHQAESERGDVPSAIACCMAEKWCAGEEQAHAAIQSLIADTWKMLNKEMSSASADHHQSMPAVANKLCLNLARIIHCIYQDGDGITSPTHRIKSMITDLLFNPIPHAS</sequence>
<dbReference type="InterPro" id="IPR008949">
    <property type="entry name" value="Isoprenoid_synthase_dom_sf"/>
</dbReference>
<proteinExistence type="predicted"/>
<keyword evidence="3" id="KW-0479">Metal-binding</keyword>
<evidence type="ECO:0000256" key="2">
    <source>
        <dbReference type="ARBA" id="ARBA00001946"/>
    </source>
</evidence>
<dbReference type="PANTHER" id="PTHR31225">
    <property type="entry name" value="OS04G0344100 PROTEIN-RELATED"/>
    <property type="match status" value="1"/>
</dbReference>
<dbReference type="Proteomes" id="UP001497457">
    <property type="component" value="Chromosome 8b"/>
</dbReference>
<accession>A0ABC9GCE0</accession>
<evidence type="ECO:0000313" key="7">
    <source>
        <dbReference type="Proteomes" id="UP001497457"/>
    </source>
</evidence>
<dbReference type="AlphaFoldDB" id="A0ABC9GCE0"/>
<dbReference type="InterPro" id="IPR034741">
    <property type="entry name" value="Terpene_cyclase-like_1_C"/>
</dbReference>
<dbReference type="Pfam" id="PF01397">
    <property type="entry name" value="Terpene_synth"/>
    <property type="match status" value="1"/>
</dbReference>
<dbReference type="InterPro" id="IPR050148">
    <property type="entry name" value="Terpene_synthase-like"/>
</dbReference>
<dbReference type="PANTHER" id="PTHR31225:SF232">
    <property type="entry name" value="TERPENE SYNTHASE METAL-BINDING DOMAIN-CONTAINING PROTEIN"/>
    <property type="match status" value="1"/>
</dbReference>
<protein>
    <submittedName>
        <fullName evidence="6">Uncharacterized protein</fullName>
    </submittedName>
</protein>
<dbReference type="GO" id="GO:0010333">
    <property type="term" value="F:terpene synthase activity"/>
    <property type="evidence" value="ECO:0007669"/>
    <property type="project" value="UniProtKB-ARBA"/>
</dbReference>
<dbReference type="InterPro" id="IPR008930">
    <property type="entry name" value="Terpenoid_cyclase/PrenylTrfase"/>
</dbReference>
<feature type="domain" description="Terpene synthase metal-binding" evidence="5">
    <location>
        <begin position="284"/>
        <end position="523"/>
    </location>
</feature>
<dbReference type="Pfam" id="PF03936">
    <property type="entry name" value="Terpene_synth_C"/>
    <property type="match status" value="1"/>
</dbReference>
<reference evidence="6" key="1">
    <citation type="submission" date="2024-10" db="EMBL/GenBank/DDBJ databases">
        <authorList>
            <person name="Ryan C."/>
        </authorList>
    </citation>
    <scope>NUCLEOTIDE SEQUENCE [LARGE SCALE GENOMIC DNA]</scope>
</reference>
<name>A0ABC9GCE0_9POAL</name>
<comment type="cofactor">
    <cofactor evidence="2">
        <name>Mg(2+)</name>
        <dbReference type="ChEBI" id="CHEBI:18420"/>
    </cofactor>
</comment>
<dbReference type="SFLD" id="SFLDG01019">
    <property type="entry name" value="Terpene_Cyclase_Like_1_C_Termi"/>
    <property type="match status" value="1"/>
</dbReference>
<dbReference type="InterPro" id="IPR044814">
    <property type="entry name" value="Terpene_cyclase_plant_C1"/>
</dbReference>
<evidence type="ECO:0000259" key="4">
    <source>
        <dbReference type="Pfam" id="PF01397"/>
    </source>
</evidence>
<evidence type="ECO:0000259" key="5">
    <source>
        <dbReference type="Pfam" id="PF03936"/>
    </source>
</evidence>
<organism evidence="6 7">
    <name type="scientific">Urochloa decumbens</name>
    <dbReference type="NCBI Taxonomy" id="240449"/>
    <lineage>
        <taxon>Eukaryota</taxon>
        <taxon>Viridiplantae</taxon>
        <taxon>Streptophyta</taxon>
        <taxon>Embryophyta</taxon>
        <taxon>Tracheophyta</taxon>
        <taxon>Spermatophyta</taxon>
        <taxon>Magnoliopsida</taxon>
        <taxon>Liliopsida</taxon>
        <taxon>Poales</taxon>
        <taxon>Poaceae</taxon>
        <taxon>PACMAD clade</taxon>
        <taxon>Panicoideae</taxon>
        <taxon>Panicodae</taxon>
        <taxon>Paniceae</taxon>
        <taxon>Melinidinae</taxon>
        <taxon>Urochloa</taxon>
    </lineage>
</organism>
<dbReference type="InterPro" id="IPR036965">
    <property type="entry name" value="Terpene_synth_N_sf"/>
</dbReference>
<evidence type="ECO:0000313" key="6">
    <source>
        <dbReference type="EMBL" id="CAL5092214.1"/>
    </source>
</evidence>
<gene>
    <name evidence="6" type="ORF">URODEC1_LOCUS114776</name>
</gene>
<dbReference type="Gene3D" id="1.10.600.10">
    <property type="entry name" value="Farnesyl Diphosphate Synthase"/>
    <property type="match status" value="1"/>
</dbReference>
<evidence type="ECO:0000256" key="3">
    <source>
        <dbReference type="ARBA" id="ARBA00022723"/>
    </source>
</evidence>